<keyword evidence="1" id="KW-0175">Coiled coil</keyword>
<accession>A0A8S1KVU9</accession>
<dbReference type="AlphaFoldDB" id="A0A8S1KVU9"/>
<name>A0A8S1KVU9_PARPR</name>
<gene>
    <name evidence="2" type="ORF">PPRIM_AZ9-3.1.T0230031</name>
</gene>
<protein>
    <recommendedName>
        <fullName evidence="4">Sfi1 spindle body domain-containing protein</fullName>
    </recommendedName>
</protein>
<dbReference type="Proteomes" id="UP000688137">
    <property type="component" value="Unassembled WGS sequence"/>
</dbReference>
<comment type="caution">
    <text evidence="2">The sequence shown here is derived from an EMBL/GenBank/DDBJ whole genome shotgun (WGS) entry which is preliminary data.</text>
</comment>
<proteinExistence type="predicted"/>
<evidence type="ECO:0000256" key="1">
    <source>
        <dbReference type="SAM" id="Coils"/>
    </source>
</evidence>
<dbReference type="EMBL" id="CAJJDM010000021">
    <property type="protein sequence ID" value="CAD8055144.1"/>
    <property type="molecule type" value="Genomic_DNA"/>
</dbReference>
<evidence type="ECO:0008006" key="4">
    <source>
        <dbReference type="Google" id="ProtNLM"/>
    </source>
</evidence>
<sequence>MIKVESDVTPNFQPQRDILKQMEETMMVLQRPKPLHAPLIQQEEFSQQSMLLKEIDFFCQKLTTVKKTKPKVEDVSTKQFTCSTPEIQKLQMLIEPDEMDEQQHQVKFADEQQQDLEKIRTIPTEQGYQKRTGIVRQQQPKLIIKKLEFELENQPSWIPVKIEKKLEQELKINLNLCIFWPEEELANLRTQNINILSIIENMKNINYFNQSIKQQNNNNCQDFTILSIQLLQQLKIYSIILCLNYIHPIRELCIRANEIKRELLSEALYERKKNMLLLEQKRITKKLFLRYMFLRVKYKSAIQKILNDTIQIRQMINKKKCFQKLYLYSQRNKSKNEFYELVCDHMRVQTLNRIFQNWRIFQQCLVRQRIAAKSIKNIILRQSLHSWQQNTQQIIQQEKRKLQIEKEQREKAQIVENQKENDDEVDDNQVLSQFLTDEKPKNMYEGPYCLNDIYTIDEREVQARKIKVIIFELKEDLKLCPNLMQKVFIKWKIAFLQRHRQKEFIQIMQLRKMQKVFKFWKNDKEYHPFYQFLLKRKGLEGFRYNQLTNKQQKLQDQLKIITLKQQRQQIEDMAIEIYNKNVQKKAFYAWKYQLNNENLNVLWQSLSDQKLKQDFQIVQLKYDIIQKKRKIKYFKKWVVNFIKSRRSIKNLQQCEVTAKEKAIESLIRIAFETSMKTQFKWLEYYKDN</sequence>
<dbReference type="OMA" id="NDKEYHP"/>
<reference evidence="2" key="1">
    <citation type="submission" date="2021-01" db="EMBL/GenBank/DDBJ databases">
        <authorList>
            <consortium name="Genoscope - CEA"/>
            <person name="William W."/>
        </authorList>
    </citation>
    <scope>NUCLEOTIDE SEQUENCE</scope>
</reference>
<evidence type="ECO:0000313" key="3">
    <source>
        <dbReference type="Proteomes" id="UP000688137"/>
    </source>
</evidence>
<evidence type="ECO:0000313" key="2">
    <source>
        <dbReference type="EMBL" id="CAD8055144.1"/>
    </source>
</evidence>
<feature type="coiled-coil region" evidence="1">
    <location>
        <begin position="388"/>
        <end position="415"/>
    </location>
</feature>
<organism evidence="2 3">
    <name type="scientific">Paramecium primaurelia</name>
    <dbReference type="NCBI Taxonomy" id="5886"/>
    <lineage>
        <taxon>Eukaryota</taxon>
        <taxon>Sar</taxon>
        <taxon>Alveolata</taxon>
        <taxon>Ciliophora</taxon>
        <taxon>Intramacronucleata</taxon>
        <taxon>Oligohymenophorea</taxon>
        <taxon>Peniculida</taxon>
        <taxon>Parameciidae</taxon>
        <taxon>Paramecium</taxon>
    </lineage>
</organism>
<keyword evidence="3" id="KW-1185">Reference proteome</keyword>